<dbReference type="SUPFAM" id="SSF55681">
    <property type="entry name" value="Class II aaRS and biotin synthetases"/>
    <property type="match status" value="1"/>
</dbReference>
<name>A0A7R8WXD8_9CRUS</name>
<comment type="catalytic activity">
    <reaction evidence="4">
        <text>tRNA(His) + L-histidine + ATP = L-histidyl-tRNA(His) + AMP + diphosphate + H(+)</text>
        <dbReference type="Rhea" id="RHEA:17313"/>
        <dbReference type="Rhea" id="RHEA-COMP:9665"/>
        <dbReference type="Rhea" id="RHEA-COMP:9689"/>
        <dbReference type="ChEBI" id="CHEBI:15378"/>
        <dbReference type="ChEBI" id="CHEBI:30616"/>
        <dbReference type="ChEBI" id="CHEBI:33019"/>
        <dbReference type="ChEBI" id="CHEBI:57595"/>
        <dbReference type="ChEBI" id="CHEBI:78442"/>
        <dbReference type="ChEBI" id="CHEBI:78527"/>
        <dbReference type="ChEBI" id="CHEBI:456215"/>
        <dbReference type="EC" id="6.1.1.21"/>
    </reaction>
</comment>
<dbReference type="InterPro" id="IPR018951">
    <property type="entry name" value="Fumarase_C_C"/>
</dbReference>
<dbReference type="OrthoDB" id="10052057at2759"/>
<evidence type="ECO:0000256" key="5">
    <source>
        <dbReference type="PIRSR" id="PIRSR001549-1"/>
    </source>
</evidence>
<feature type="binding site" evidence="5">
    <location>
        <position position="180"/>
    </location>
    <ligand>
        <name>L-histidine</name>
        <dbReference type="ChEBI" id="CHEBI:57595"/>
    </ligand>
</feature>
<dbReference type="GO" id="GO:0000166">
    <property type="term" value="F:nucleotide binding"/>
    <property type="evidence" value="ECO:0007669"/>
    <property type="project" value="UniProtKB-KW"/>
</dbReference>
<dbReference type="InterPro" id="IPR045864">
    <property type="entry name" value="aa-tRNA-synth_II/BPL/LPL"/>
</dbReference>
<dbReference type="Pfam" id="PF13393">
    <property type="entry name" value="tRNA-synt_His"/>
    <property type="match status" value="1"/>
</dbReference>
<dbReference type="Pfam" id="PF03129">
    <property type="entry name" value="HGTP_anticodon"/>
    <property type="match status" value="1"/>
</dbReference>
<dbReference type="PANTHER" id="PTHR11476:SF7">
    <property type="entry name" value="HISTIDINE--TRNA LIGASE"/>
    <property type="match status" value="1"/>
</dbReference>
<evidence type="ECO:0000259" key="8">
    <source>
        <dbReference type="Pfam" id="PF13393"/>
    </source>
</evidence>
<dbReference type="GO" id="GO:0004821">
    <property type="term" value="F:histidine-tRNA ligase activity"/>
    <property type="evidence" value="ECO:0007669"/>
    <property type="project" value="UniProtKB-EC"/>
</dbReference>
<dbReference type="GO" id="GO:0005737">
    <property type="term" value="C:cytoplasm"/>
    <property type="evidence" value="ECO:0007669"/>
    <property type="project" value="InterPro"/>
</dbReference>
<comment type="similarity">
    <text evidence="1">Belongs to the class-II aminoacyl-tRNA synthetase family.</text>
</comment>
<dbReference type="InterPro" id="IPR004154">
    <property type="entry name" value="Anticodon-bd"/>
</dbReference>
<gene>
    <name evidence="9" type="ORF">CTOB1V02_LOCUS14909</name>
</gene>
<evidence type="ECO:0000256" key="4">
    <source>
        <dbReference type="ARBA" id="ARBA00047639"/>
    </source>
</evidence>
<dbReference type="InterPro" id="IPR008948">
    <property type="entry name" value="L-Aspartase-like"/>
</dbReference>
<organism evidence="9">
    <name type="scientific">Cyprideis torosa</name>
    <dbReference type="NCBI Taxonomy" id="163714"/>
    <lineage>
        <taxon>Eukaryota</taxon>
        <taxon>Metazoa</taxon>
        <taxon>Ecdysozoa</taxon>
        <taxon>Arthropoda</taxon>
        <taxon>Crustacea</taxon>
        <taxon>Oligostraca</taxon>
        <taxon>Ostracoda</taxon>
        <taxon>Podocopa</taxon>
        <taxon>Podocopida</taxon>
        <taxon>Cytherocopina</taxon>
        <taxon>Cytheroidea</taxon>
        <taxon>Cytherideidae</taxon>
        <taxon>Cyprideis</taxon>
    </lineage>
</organism>
<protein>
    <recommendedName>
        <fullName evidence="2">histidine--tRNA ligase</fullName>
        <ecNumber evidence="2">6.1.1.21</ecNumber>
    </recommendedName>
</protein>
<dbReference type="Gene3D" id="3.40.50.800">
    <property type="entry name" value="Anticodon-binding domain"/>
    <property type="match status" value="1"/>
</dbReference>
<evidence type="ECO:0000313" key="9">
    <source>
        <dbReference type="EMBL" id="CAD7237094.1"/>
    </source>
</evidence>
<dbReference type="AlphaFoldDB" id="A0A7R8WXD8"/>
<dbReference type="SUPFAM" id="SSF48557">
    <property type="entry name" value="L-aspartase-like"/>
    <property type="match status" value="1"/>
</dbReference>
<reference evidence="9" key="1">
    <citation type="submission" date="2020-11" db="EMBL/GenBank/DDBJ databases">
        <authorList>
            <person name="Tran Van P."/>
        </authorList>
    </citation>
    <scope>NUCLEOTIDE SEQUENCE</scope>
</reference>
<feature type="domain" description="Fumarase C C-terminal" evidence="7">
    <location>
        <begin position="2"/>
        <end position="47"/>
    </location>
</feature>
<feature type="binding site" evidence="5">
    <location>
        <begin position="184"/>
        <end position="185"/>
    </location>
    <ligand>
        <name>L-histidine</name>
        <dbReference type="ChEBI" id="CHEBI:57595"/>
    </ligand>
</feature>
<evidence type="ECO:0000256" key="1">
    <source>
        <dbReference type="ARBA" id="ARBA00008226"/>
    </source>
</evidence>
<dbReference type="EC" id="6.1.1.21" evidence="2"/>
<accession>A0A7R8WXD8</accession>
<dbReference type="InterPro" id="IPR004516">
    <property type="entry name" value="HisRS/HisZ"/>
</dbReference>
<keyword evidence="3" id="KW-0547">Nucleotide-binding</keyword>
<dbReference type="PIRSF" id="PIRSF001549">
    <property type="entry name" value="His-tRNA_synth"/>
    <property type="match status" value="1"/>
</dbReference>
<feature type="non-terminal residue" evidence="9">
    <location>
        <position position="1"/>
    </location>
</feature>
<evidence type="ECO:0000256" key="2">
    <source>
        <dbReference type="ARBA" id="ARBA00012815"/>
    </source>
</evidence>
<dbReference type="GO" id="GO:0016829">
    <property type="term" value="F:lyase activity"/>
    <property type="evidence" value="ECO:0007669"/>
    <property type="project" value="InterPro"/>
</dbReference>
<evidence type="ECO:0000259" key="6">
    <source>
        <dbReference type="Pfam" id="PF03129"/>
    </source>
</evidence>
<sequence length="317" mass="35330">MLVTALNTKIGYYKAAEIAQTAHKNGTSLKEEAVNLGYVTAEEYDEWEIDFINLFDDVFSALGLSVNIHINHRQLLQALVEQAKIEEKWQDFMIALDKLDKIGSDAVKHELIDRGIASDAIDQLSFVFDSKPFDSEQLKIFLEGHEAGLAALADLDQIKSFFDAQGLTRANLVFDLSLARGLGYYTGTIFEVKLEEGGIGSIAAGGRYDNLCSAFGYDSEGGIGISFGLDRIYLALEMKNLFPEMKALSKHVLCVNFGQEESRALYPIIRQMRSNGFVVELFPVAAKMKKQFSYAAKREIPYMLFMGGGEIERSELK</sequence>
<dbReference type="FunFam" id="1.10.40.30:FF:000002">
    <property type="entry name" value="Fumarate hydratase class II"/>
    <property type="match status" value="1"/>
</dbReference>
<dbReference type="Gene3D" id="1.10.40.30">
    <property type="entry name" value="Fumarase/aspartase (C-terminal domain)"/>
    <property type="match status" value="1"/>
</dbReference>
<dbReference type="SUPFAM" id="SSF52954">
    <property type="entry name" value="Class II aaRS ABD-related"/>
    <property type="match status" value="1"/>
</dbReference>
<evidence type="ECO:0000256" key="3">
    <source>
        <dbReference type="ARBA" id="ARBA00022741"/>
    </source>
</evidence>
<feature type="domain" description="Anticodon-binding" evidence="6">
    <location>
        <begin position="267"/>
        <end position="314"/>
    </location>
</feature>
<dbReference type="Pfam" id="PF10415">
    <property type="entry name" value="FumaraseC_C"/>
    <property type="match status" value="1"/>
</dbReference>
<proteinExistence type="inferred from homology"/>
<dbReference type="EMBL" id="OB684677">
    <property type="protein sequence ID" value="CAD7237094.1"/>
    <property type="molecule type" value="Genomic_DNA"/>
</dbReference>
<evidence type="ECO:0000259" key="7">
    <source>
        <dbReference type="Pfam" id="PF10415"/>
    </source>
</evidence>
<dbReference type="InterPro" id="IPR041715">
    <property type="entry name" value="HisRS-like_core"/>
</dbReference>
<feature type="domain" description="Class II Histidinyl-tRNA synthetase (HisRS)-like catalytic core" evidence="8">
    <location>
        <begin position="48"/>
        <end position="232"/>
    </location>
</feature>
<dbReference type="GO" id="GO:0006099">
    <property type="term" value="P:tricarboxylic acid cycle"/>
    <property type="evidence" value="ECO:0007669"/>
    <property type="project" value="InterPro"/>
</dbReference>
<dbReference type="Gene3D" id="3.30.930.10">
    <property type="entry name" value="Bira Bifunctional Protein, Domain 2"/>
    <property type="match status" value="1"/>
</dbReference>
<dbReference type="PANTHER" id="PTHR11476">
    <property type="entry name" value="HISTIDYL-TRNA SYNTHETASE"/>
    <property type="match status" value="1"/>
</dbReference>
<dbReference type="InterPro" id="IPR036621">
    <property type="entry name" value="Anticodon-bd_dom_sf"/>
</dbReference>